<protein>
    <submittedName>
        <fullName evidence="2">Uncharacterized protein</fullName>
    </submittedName>
</protein>
<name>A0A9Q5HWE4_SANBA</name>
<accession>A0A9Q5HWE4</accession>
<evidence type="ECO:0000256" key="1">
    <source>
        <dbReference type="SAM" id="MobiDB-lite"/>
    </source>
</evidence>
<sequence length="635" mass="71467">MAAEMHPGIDVKKKGVELDVNGFPYHKWPPFPDPPDNIKIIPFNEFKPSGIQISFDDEVEVDGLGIPTVRLPVIHDNEAPPRKKKKTKLTAAGEEIRQRSNWWEEWEEGEEQRLRSIGTYDRTLHVKDRIAQAVADFKSVHDWQSTSLRLLDWYKKLEVYLGLHEPNLRPRFARKQDRDQELEDESDDDDDAASGNQKPSPLTVEKFDEEKHRLRQDNIPNLTAEQEEKFRFKLARVREALEIRLDAFIDNPCLATKVFFCSYFRDSGMMWEKMALRDAPRIYEFFLNFLLRTRALFEEEPRLKQALEVVRKAKEELPLTMQIGHSMPDELARCMVAIYGSKTKGFSWGNESDVAAAEGGFKTEVEESGGTIISDLAPGPSTDPGKNDAVTEVEAAKLPHPEEATGGWSSIGVDAGNWGASASNSGKFEIDSNEDDPWAQNTKPFDAWGEPDIHFLMALLGPTTLPLTHAVGYVEESTRYIASVTLPETNGDQDQAISTSTNIFRSFARVVLNPYSSFPAPSVSRASIQPPELIEDPWSGISATSSAKPNIPRHDPGKDPITILVQPELGKLLASAKNMGLGGTFVQIAPDYSRTVPIQPDDEHARGLQIIEESVFWYAEKILRVLPSFWTERQI</sequence>
<reference evidence="2" key="1">
    <citation type="submission" date="2016-06" db="EMBL/GenBank/DDBJ databases">
        <title>Draft Genome sequence of the fungus Inonotus baumii.</title>
        <authorList>
            <person name="Zhu H."/>
            <person name="Lin W."/>
        </authorList>
    </citation>
    <scope>NUCLEOTIDE SEQUENCE</scope>
    <source>
        <strain evidence="2">821</strain>
    </source>
</reference>
<dbReference type="Proteomes" id="UP000757232">
    <property type="component" value="Unassembled WGS sequence"/>
</dbReference>
<evidence type="ECO:0000313" key="3">
    <source>
        <dbReference type="Proteomes" id="UP000757232"/>
    </source>
</evidence>
<feature type="compositionally biased region" description="Acidic residues" evidence="1">
    <location>
        <begin position="180"/>
        <end position="192"/>
    </location>
</feature>
<feature type="region of interest" description="Disordered" evidence="1">
    <location>
        <begin position="172"/>
        <end position="209"/>
    </location>
</feature>
<dbReference type="EMBL" id="LNZH02000194">
    <property type="protein sequence ID" value="OCB87237.1"/>
    <property type="molecule type" value="Genomic_DNA"/>
</dbReference>
<evidence type="ECO:0000313" key="2">
    <source>
        <dbReference type="EMBL" id="OCB87237.1"/>
    </source>
</evidence>
<dbReference type="OrthoDB" id="435402at2759"/>
<gene>
    <name evidence="2" type="ORF">A7U60_g5754</name>
</gene>
<comment type="caution">
    <text evidence="2">The sequence shown here is derived from an EMBL/GenBank/DDBJ whole genome shotgun (WGS) entry which is preliminary data.</text>
</comment>
<proteinExistence type="predicted"/>
<dbReference type="AlphaFoldDB" id="A0A9Q5HWE4"/>
<organism evidence="2 3">
    <name type="scientific">Sanghuangporus baumii</name>
    <name type="common">Phellinus baumii</name>
    <dbReference type="NCBI Taxonomy" id="108892"/>
    <lineage>
        <taxon>Eukaryota</taxon>
        <taxon>Fungi</taxon>
        <taxon>Dikarya</taxon>
        <taxon>Basidiomycota</taxon>
        <taxon>Agaricomycotina</taxon>
        <taxon>Agaricomycetes</taxon>
        <taxon>Hymenochaetales</taxon>
        <taxon>Hymenochaetaceae</taxon>
        <taxon>Sanghuangporus</taxon>
    </lineage>
</organism>
<keyword evidence="3" id="KW-1185">Reference proteome</keyword>